<name>A0A9X3YWW1_9XANT</name>
<dbReference type="RefSeq" id="WP_146010809.1">
    <property type="nucleotide sequence ID" value="NZ_JANWTP010000001.1"/>
</dbReference>
<keyword evidence="1" id="KW-0812">Transmembrane</keyword>
<reference evidence="2" key="2">
    <citation type="submission" date="2022-08" db="EMBL/GenBank/DDBJ databases">
        <authorList>
            <person name="Iruegas-Bocardo F."/>
            <person name="Weisberg A.J."/>
            <person name="Riutta E.R."/>
            <person name="Kilday K."/>
            <person name="Bonkowski J.C."/>
            <person name="Creswell T."/>
            <person name="Daughtrey M.L."/>
            <person name="Rane K."/>
            <person name="Grunwald N.J."/>
            <person name="Chang J.H."/>
            <person name="Putnam M.L."/>
        </authorList>
    </citation>
    <scope>NUCLEOTIDE SEQUENCE</scope>
    <source>
        <strain evidence="2">22-338</strain>
    </source>
</reference>
<evidence type="ECO:0000313" key="3">
    <source>
        <dbReference type="Proteomes" id="UP001140230"/>
    </source>
</evidence>
<dbReference type="InterPro" id="IPR048034">
    <property type="entry name" value="CopL-like"/>
</dbReference>
<proteinExistence type="predicted"/>
<accession>A0A9X3YWW1</accession>
<evidence type="ECO:0000256" key="1">
    <source>
        <dbReference type="SAM" id="Phobius"/>
    </source>
</evidence>
<keyword evidence="1" id="KW-1133">Transmembrane helix</keyword>
<protein>
    <submittedName>
        <fullName evidence="2">CopL family metal-binding regulatory protein</fullName>
    </submittedName>
</protein>
<feature type="transmembrane region" description="Helical" evidence="1">
    <location>
        <begin position="50"/>
        <end position="68"/>
    </location>
</feature>
<dbReference type="AlphaFoldDB" id="A0A9X3YWW1"/>
<gene>
    <name evidence="2" type="ORF">NY667_01050</name>
</gene>
<dbReference type="NCBIfam" id="NF033807">
    <property type="entry name" value="CopL_fam"/>
    <property type="match status" value="1"/>
</dbReference>
<organism evidence="2 3">
    <name type="scientific">Xanthomonas hortorum pv. hederae</name>
    <dbReference type="NCBI Taxonomy" id="453603"/>
    <lineage>
        <taxon>Bacteria</taxon>
        <taxon>Pseudomonadati</taxon>
        <taxon>Pseudomonadota</taxon>
        <taxon>Gammaproteobacteria</taxon>
        <taxon>Lysobacterales</taxon>
        <taxon>Lysobacteraceae</taxon>
        <taxon>Xanthomonas</taxon>
    </lineage>
</organism>
<dbReference type="Proteomes" id="UP001140230">
    <property type="component" value="Unassembled WGS sequence"/>
</dbReference>
<reference evidence="2" key="1">
    <citation type="journal article" date="2022" name="Phytopathology">
        <title>Whole genome sequencing-based tracing of a 2022 introduction and outbreak of Xanthomonas hortorum pv. pelargonii.</title>
        <authorList>
            <person name="Iruegas Bocardo F."/>
            <person name="Weisberg A.J."/>
            <person name="Riutta E.R."/>
            <person name="Kilday K.B."/>
            <person name="Bonkowski J.C."/>
            <person name="Creswell T.C."/>
            <person name="Daughtrey M."/>
            <person name="Rane K.K."/>
            <person name="Grunwald N.J."/>
            <person name="Chang J.H."/>
            <person name="Putnam M."/>
        </authorList>
    </citation>
    <scope>NUCLEOTIDE SEQUENCE</scope>
    <source>
        <strain evidence="2">22-338</strain>
    </source>
</reference>
<dbReference type="EMBL" id="JANWTP010000001">
    <property type="protein sequence ID" value="MDC8636430.1"/>
    <property type="molecule type" value="Genomic_DNA"/>
</dbReference>
<sequence length="183" mass="19992">MAQALHVYTTSPTTFDAVLHKQLTLRISSCYCCGIDNLRVRHTLMPSLRVLLRMFLILVLCADGILSAQATTRMAVRHIPPPGAVNGTHSVHGGARVNERAKISNDCNKIRPGGKQAGQGDQNDHQCDCSTTSCDCSCVLTFFAGRVPVIFAAQHDLTSTYLPTPELPPLRRQVSRLFRPPIG</sequence>
<keyword evidence="1" id="KW-0472">Membrane</keyword>
<evidence type="ECO:0000313" key="2">
    <source>
        <dbReference type="EMBL" id="MDC8636430.1"/>
    </source>
</evidence>
<comment type="caution">
    <text evidence="2">The sequence shown here is derived from an EMBL/GenBank/DDBJ whole genome shotgun (WGS) entry which is preliminary data.</text>
</comment>